<dbReference type="RefSeq" id="WP_343772961.1">
    <property type="nucleotide sequence ID" value="NZ_BAAADV010000001.1"/>
</dbReference>
<evidence type="ECO:0000313" key="1">
    <source>
        <dbReference type="EMBL" id="GAA0667614.1"/>
    </source>
</evidence>
<evidence type="ECO:0000313" key="2">
    <source>
        <dbReference type="Proteomes" id="UP001500420"/>
    </source>
</evidence>
<gene>
    <name evidence="1" type="ORF">GCM10009020_11530</name>
</gene>
<dbReference type="PROSITE" id="PS51257">
    <property type="entry name" value="PROKAR_LIPOPROTEIN"/>
    <property type="match status" value="1"/>
</dbReference>
<dbReference type="AlphaFoldDB" id="A0AAV3T7V7"/>
<name>A0AAV3T7V7_9EURY</name>
<organism evidence="1 2">
    <name type="scientific">Natronoarchaeum mannanilyticum</name>
    <dbReference type="NCBI Taxonomy" id="926360"/>
    <lineage>
        <taxon>Archaea</taxon>
        <taxon>Methanobacteriati</taxon>
        <taxon>Methanobacteriota</taxon>
        <taxon>Stenosarchaea group</taxon>
        <taxon>Halobacteria</taxon>
        <taxon>Halobacteriales</taxon>
        <taxon>Natronoarchaeaceae</taxon>
    </lineage>
</organism>
<dbReference type="EMBL" id="BAAADV010000001">
    <property type="protein sequence ID" value="GAA0667614.1"/>
    <property type="molecule type" value="Genomic_DNA"/>
</dbReference>
<accession>A0AAV3T7V7</accession>
<sequence length="689" mass="73168">MGEETERGSALDRRTYLAGVAGTSTLTGCQGWDDIPAEAQRGDEGGSDSDFVWLSGSLLADAPIRENLLAFAARRDLAAILAIPDPKASGAIENLREGLATADRFDVPAWLHAGVLTDVTADEFAASREARERNLKGIRRAVEAYGEFEAGGKLIPWQEAPVMGGWSDEKWDDEAVDNLRTYGPAVFAAQRRAAREIDPEIDVGVFVHFPYVVDSKQPHVFARLLDDLHRQGTPPDFAFADYYRGWYEKDVGPEPANDAVRSLVSNAKTGLRGGDVYYMGQSHTINPGHTPSRQSLRMDHRAALDAGADGVGWYARTAYVPTEQGFDPLVPNPEGSAAAGQQRASTFTVARDRYRYAWAATADARAAMGGAGAAPGDASDGTASARSEDADDRFDLWLRCPDAGFYDHRIRLRSGADDGDWRFVGDVGTYLDGAAPYADAGAETIRALGRERYLDGDRLDIEIETGADADATPLVEAVVVPSDPAAHLTDADVAATMQAGEHSAAALGRERVDRRLAPGETVRFSVPVDADGGGSVGALLGEERASLRRRLADAEAAEAERPIAPGDRFDLWVLGDGLPDAETVGAELRVGNLTRPGEAAFVSTGSPDAVLFSGIDREVLFGDGAAAGWSGSGESADSSRPAWLDGVGAVVAMPYFGSGNVVTPARAAELFARQPGEVRTYALAVASTP</sequence>
<proteinExistence type="predicted"/>
<protein>
    <submittedName>
        <fullName evidence="1">Uncharacterized protein</fullName>
    </submittedName>
</protein>
<reference evidence="1 2" key="1">
    <citation type="journal article" date="2019" name="Int. J. Syst. Evol. Microbiol.">
        <title>The Global Catalogue of Microorganisms (GCM) 10K type strain sequencing project: providing services to taxonomists for standard genome sequencing and annotation.</title>
        <authorList>
            <consortium name="The Broad Institute Genomics Platform"/>
            <consortium name="The Broad Institute Genome Sequencing Center for Infectious Disease"/>
            <person name="Wu L."/>
            <person name="Ma J."/>
        </authorList>
    </citation>
    <scope>NUCLEOTIDE SEQUENCE [LARGE SCALE GENOMIC DNA]</scope>
    <source>
        <strain evidence="1 2">JCM 16328</strain>
    </source>
</reference>
<dbReference type="Proteomes" id="UP001500420">
    <property type="component" value="Unassembled WGS sequence"/>
</dbReference>
<keyword evidence="2" id="KW-1185">Reference proteome</keyword>
<comment type="caution">
    <text evidence="1">The sequence shown here is derived from an EMBL/GenBank/DDBJ whole genome shotgun (WGS) entry which is preliminary data.</text>
</comment>